<organism evidence="8 9">
    <name type="scientific">Saccharothrix violaceirubra</name>
    <dbReference type="NCBI Taxonomy" id="413306"/>
    <lineage>
        <taxon>Bacteria</taxon>
        <taxon>Bacillati</taxon>
        <taxon>Actinomycetota</taxon>
        <taxon>Actinomycetes</taxon>
        <taxon>Pseudonocardiales</taxon>
        <taxon>Pseudonocardiaceae</taxon>
        <taxon>Saccharothrix</taxon>
    </lineage>
</organism>
<dbReference type="PROSITE" id="PS50110">
    <property type="entry name" value="RESPONSE_REGULATORY"/>
    <property type="match status" value="1"/>
</dbReference>
<dbReference type="Pfam" id="PF00196">
    <property type="entry name" value="GerE"/>
    <property type="match status" value="1"/>
</dbReference>
<evidence type="ECO:0000256" key="1">
    <source>
        <dbReference type="ARBA" id="ARBA00022553"/>
    </source>
</evidence>
<evidence type="ECO:0000256" key="3">
    <source>
        <dbReference type="ARBA" id="ARBA00023125"/>
    </source>
</evidence>
<proteinExistence type="predicted"/>
<dbReference type="RefSeq" id="WP_184670437.1">
    <property type="nucleotide sequence ID" value="NZ_BAABAI010000024.1"/>
</dbReference>
<dbReference type="InterPro" id="IPR016032">
    <property type="entry name" value="Sig_transdc_resp-reg_C-effctor"/>
</dbReference>
<dbReference type="InterPro" id="IPR039420">
    <property type="entry name" value="WalR-like"/>
</dbReference>
<dbReference type="AlphaFoldDB" id="A0A7W7T4J5"/>
<dbReference type="PROSITE" id="PS00622">
    <property type="entry name" value="HTH_LUXR_1"/>
    <property type="match status" value="1"/>
</dbReference>
<dbReference type="EMBL" id="JACHJS010000001">
    <property type="protein sequence ID" value="MBB4966449.1"/>
    <property type="molecule type" value="Genomic_DNA"/>
</dbReference>
<dbReference type="GO" id="GO:0003677">
    <property type="term" value="F:DNA binding"/>
    <property type="evidence" value="ECO:0007669"/>
    <property type="project" value="UniProtKB-KW"/>
</dbReference>
<dbReference type="PANTHER" id="PTHR43214">
    <property type="entry name" value="TWO-COMPONENT RESPONSE REGULATOR"/>
    <property type="match status" value="1"/>
</dbReference>
<keyword evidence="4" id="KW-0804">Transcription</keyword>
<evidence type="ECO:0000259" key="7">
    <source>
        <dbReference type="PROSITE" id="PS50110"/>
    </source>
</evidence>
<dbReference type="Gene3D" id="3.40.50.2300">
    <property type="match status" value="1"/>
</dbReference>
<sequence length="239" mass="25336">MTTRVLIADDQALIRAGLVALITATPGFAVVGEAADGQEAVALAEATRPDVILMDIRMPVLDGIAATRRILAAAADPVPRVIVLTTFDLPEYVYTALGEGASGFLLKDTPPERIVSAVRAIAAGDVLLAPTITRRLVETYAEHHRAAATARHRLSDLTARETEILRLVGNGSSNQEIARGLVLSEATVKTHVKRLMAKLALSSRAQAVVVAYESGLITPRTSTVDEVPPDGGPRAYFGR</sequence>
<dbReference type="PRINTS" id="PR00038">
    <property type="entry name" value="HTHLUXR"/>
</dbReference>
<dbReference type="SUPFAM" id="SSF46894">
    <property type="entry name" value="C-terminal effector domain of the bipartite response regulators"/>
    <property type="match status" value="1"/>
</dbReference>
<dbReference type="InterPro" id="IPR011006">
    <property type="entry name" value="CheY-like_superfamily"/>
</dbReference>
<feature type="domain" description="HTH luxR-type" evidence="6">
    <location>
        <begin position="150"/>
        <end position="215"/>
    </location>
</feature>
<dbReference type="InterPro" id="IPR001789">
    <property type="entry name" value="Sig_transdc_resp-reg_receiver"/>
</dbReference>
<dbReference type="CDD" id="cd17535">
    <property type="entry name" value="REC_NarL-like"/>
    <property type="match status" value="1"/>
</dbReference>
<dbReference type="SUPFAM" id="SSF52172">
    <property type="entry name" value="CheY-like"/>
    <property type="match status" value="1"/>
</dbReference>
<gene>
    <name evidence="8" type="ORF">F4559_003808</name>
</gene>
<reference evidence="8 9" key="1">
    <citation type="submission" date="2020-08" db="EMBL/GenBank/DDBJ databases">
        <title>Sequencing the genomes of 1000 actinobacteria strains.</title>
        <authorList>
            <person name="Klenk H.-P."/>
        </authorList>
    </citation>
    <scope>NUCLEOTIDE SEQUENCE [LARGE SCALE GENOMIC DNA]</scope>
    <source>
        <strain evidence="8 9">DSM 45084</strain>
    </source>
</reference>
<keyword evidence="3 8" id="KW-0238">DNA-binding</keyword>
<keyword evidence="2" id="KW-0805">Transcription regulation</keyword>
<accession>A0A7W7T4J5</accession>
<dbReference type="PANTHER" id="PTHR43214:SF24">
    <property type="entry name" value="TRANSCRIPTIONAL REGULATORY PROTEIN NARL-RELATED"/>
    <property type="match status" value="1"/>
</dbReference>
<dbReference type="Proteomes" id="UP000542674">
    <property type="component" value="Unassembled WGS sequence"/>
</dbReference>
<dbReference type="GO" id="GO:0000160">
    <property type="term" value="P:phosphorelay signal transduction system"/>
    <property type="evidence" value="ECO:0007669"/>
    <property type="project" value="InterPro"/>
</dbReference>
<evidence type="ECO:0000313" key="9">
    <source>
        <dbReference type="Proteomes" id="UP000542674"/>
    </source>
</evidence>
<feature type="modified residue" description="4-aspartylphosphate" evidence="5">
    <location>
        <position position="55"/>
    </location>
</feature>
<evidence type="ECO:0000259" key="6">
    <source>
        <dbReference type="PROSITE" id="PS50043"/>
    </source>
</evidence>
<dbReference type="InterPro" id="IPR058245">
    <property type="entry name" value="NreC/VraR/RcsB-like_REC"/>
</dbReference>
<keyword evidence="1 5" id="KW-0597">Phosphoprotein</keyword>
<evidence type="ECO:0000256" key="2">
    <source>
        <dbReference type="ARBA" id="ARBA00023015"/>
    </source>
</evidence>
<dbReference type="GO" id="GO:0006355">
    <property type="term" value="P:regulation of DNA-templated transcription"/>
    <property type="evidence" value="ECO:0007669"/>
    <property type="project" value="InterPro"/>
</dbReference>
<dbReference type="InterPro" id="IPR000792">
    <property type="entry name" value="Tscrpt_reg_LuxR_C"/>
</dbReference>
<dbReference type="CDD" id="cd06170">
    <property type="entry name" value="LuxR_C_like"/>
    <property type="match status" value="1"/>
</dbReference>
<dbReference type="PROSITE" id="PS50043">
    <property type="entry name" value="HTH_LUXR_2"/>
    <property type="match status" value="1"/>
</dbReference>
<dbReference type="SMART" id="SM00448">
    <property type="entry name" value="REC"/>
    <property type="match status" value="1"/>
</dbReference>
<evidence type="ECO:0000256" key="4">
    <source>
        <dbReference type="ARBA" id="ARBA00023163"/>
    </source>
</evidence>
<evidence type="ECO:0000256" key="5">
    <source>
        <dbReference type="PROSITE-ProRule" id="PRU00169"/>
    </source>
</evidence>
<dbReference type="Pfam" id="PF00072">
    <property type="entry name" value="Response_reg"/>
    <property type="match status" value="1"/>
</dbReference>
<name>A0A7W7T4J5_9PSEU</name>
<comment type="caution">
    <text evidence="8">The sequence shown here is derived from an EMBL/GenBank/DDBJ whole genome shotgun (WGS) entry which is preliminary data.</text>
</comment>
<evidence type="ECO:0000313" key="8">
    <source>
        <dbReference type="EMBL" id="MBB4966449.1"/>
    </source>
</evidence>
<keyword evidence="9" id="KW-1185">Reference proteome</keyword>
<protein>
    <submittedName>
        <fullName evidence="8">DNA-binding NarL/FixJ family response regulator</fullName>
    </submittedName>
</protein>
<dbReference type="SMART" id="SM00421">
    <property type="entry name" value="HTH_LUXR"/>
    <property type="match status" value="1"/>
</dbReference>
<feature type="domain" description="Response regulatory" evidence="7">
    <location>
        <begin position="4"/>
        <end position="122"/>
    </location>
</feature>